<evidence type="ECO:0000256" key="3">
    <source>
        <dbReference type="SAM" id="MobiDB-lite"/>
    </source>
</evidence>
<reference evidence="7" key="1">
    <citation type="submission" date="2024-06" db="EMBL/GenBank/DDBJ databases">
        <title>Multi-omics analyses provide insights into the biosynthesis of the anticancer antibiotic pleurotin in Hohenbuehelia grisea.</title>
        <authorList>
            <person name="Weaver J.A."/>
            <person name="Alberti F."/>
        </authorList>
    </citation>
    <scope>NUCLEOTIDE SEQUENCE [LARGE SCALE GENOMIC DNA]</scope>
    <source>
        <strain evidence="7">T-177</strain>
    </source>
</reference>
<feature type="compositionally biased region" description="Low complexity" evidence="3">
    <location>
        <begin position="54"/>
        <end position="105"/>
    </location>
</feature>
<keyword evidence="1 2" id="KW-0728">SH3 domain</keyword>
<dbReference type="Proteomes" id="UP001556367">
    <property type="component" value="Unassembled WGS sequence"/>
</dbReference>
<comment type="caution">
    <text evidence="6">The sequence shown here is derived from an EMBL/GenBank/DDBJ whole genome shotgun (WGS) entry which is preliminary data.</text>
</comment>
<dbReference type="PROSITE" id="PS50002">
    <property type="entry name" value="SH3"/>
    <property type="match status" value="1"/>
</dbReference>
<sequence>MSSYFQKRLPAGQAQHHAKRQLVVNGITVTAPITITQTVVVPARSSASSSIQASLPTSSSIPSLSNIATPSQAATSSSSPVSPSSTSSLSSPTSTLTSVSSTVAPMETERPASLDNNRSLEPSGAASKEEGIPAGAVAGIVLAIVLVLLALLVFFLRKRLIRHRQQRSSAWKDNIFSKRPDDLRTDGQRMERGEAGGNFSASTTFAPAMVSKVPVSRVPVPSAAIPAVPSMSYNNPPTAGFQGERTPGFPTPFASTPVRGTPTTPFNGAAVVSTFIPTLPDELSISLGDTVRVLAEYDDGWALCASMIGEKGMVPLECLDLGNGTQPVYVSREGHMSRRASSLAAHRR</sequence>
<evidence type="ECO:0000256" key="4">
    <source>
        <dbReference type="SAM" id="Phobius"/>
    </source>
</evidence>
<dbReference type="EMBL" id="JASNQZ010000015">
    <property type="protein sequence ID" value="KAL0946493.1"/>
    <property type="molecule type" value="Genomic_DNA"/>
</dbReference>
<evidence type="ECO:0000256" key="2">
    <source>
        <dbReference type="PROSITE-ProRule" id="PRU00192"/>
    </source>
</evidence>
<feature type="region of interest" description="Disordered" evidence="3">
    <location>
        <begin position="54"/>
        <end position="128"/>
    </location>
</feature>
<evidence type="ECO:0000313" key="7">
    <source>
        <dbReference type="Proteomes" id="UP001556367"/>
    </source>
</evidence>
<keyword evidence="4" id="KW-1133">Transmembrane helix</keyword>
<feature type="domain" description="SH3" evidence="5">
    <location>
        <begin position="255"/>
        <end position="324"/>
    </location>
</feature>
<dbReference type="CDD" id="cd11854">
    <property type="entry name" value="SH3_Fus1p"/>
    <property type="match status" value="1"/>
</dbReference>
<proteinExistence type="predicted"/>
<keyword evidence="4" id="KW-0472">Membrane</keyword>
<dbReference type="Pfam" id="PF14604">
    <property type="entry name" value="SH3_9"/>
    <property type="match status" value="1"/>
</dbReference>
<accession>A0ABR3IT81</accession>
<keyword evidence="4" id="KW-0812">Transmembrane</keyword>
<keyword evidence="7" id="KW-1185">Reference proteome</keyword>
<feature type="transmembrane region" description="Helical" evidence="4">
    <location>
        <begin position="132"/>
        <end position="156"/>
    </location>
</feature>
<evidence type="ECO:0000313" key="6">
    <source>
        <dbReference type="EMBL" id="KAL0946493.1"/>
    </source>
</evidence>
<dbReference type="SUPFAM" id="SSF50044">
    <property type="entry name" value="SH3-domain"/>
    <property type="match status" value="1"/>
</dbReference>
<dbReference type="InterPro" id="IPR001452">
    <property type="entry name" value="SH3_domain"/>
</dbReference>
<name>A0ABR3IT81_9AGAR</name>
<gene>
    <name evidence="6" type="ORF">HGRIS_012711</name>
</gene>
<dbReference type="Gene3D" id="2.30.30.40">
    <property type="entry name" value="SH3 Domains"/>
    <property type="match status" value="1"/>
</dbReference>
<protein>
    <recommendedName>
        <fullName evidence="5">SH3 domain-containing protein</fullName>
    </recommendedName>
</protein>
<organism evidence="6 7">
    <name type="scientific">Hohenbuehelia grisea</name>
    <dbReference type="NCBI Taxonomy" id="104357"/>
    <lineage>
        <taxon>Eukaryota</taxon>
        <taxon>Fungi</taxon>
        <taxon>Dikarya</taxon>
        <taxon>Basidiomycota</taxon>
        <taxon>Agaricomycotina</taxon>
        <taxon>Agaricomycetes</taxon>
        <taxon>Agaricomycetidae</taxon>
        <taxon>Agaricales</taxon>
        <taxon>Pleurotineae</taxon>
        <taxon>Pleurotaceae</taxon>
        <taxon>Hohenbuehelia</taxon>
    </lineage>
</organism>
<evidence type="ECO:0000256" key="1">
    <source>
        <dbReference type="ARBA" id="ARBA00022443"/>
    </source>
</evidence>
<dbReference type="InterPro" id="IPR035521">
    <property type="entry name" value="Fus1_SH3"/>
</dbReference>
<dbReference type="InterPro" id="IPR036028">
    <property type="entry name" value="SH3-like_dom_sf"/>
</dbReference>
<evidence type="ECO:0000259" key="5">
    <source>
        <dbReference type="PROSITE" id="PS50002"/>
    </source>
</evidence>